<evidence type="ECO:0000313" key="8">
    <source>
        <dbReference type="EMBL" id="CAL2083901.1"/>
    </source>
</evidence>
<dbReference type="PANTHER" id="PTHR19277:SF125">
    <property type="entry name" value="B6"/>
    <property type="match status" value="1"/>
</dbReference>
<accession>A0ABM9NYX6</accession>
<evidence type="ECO:0000313" key="9">
    <source>
        <dbReference type="Proteomes" id="UP001497514"/>
    </source>
</evidence>
<evidence type="ECO:0000256" key="6">
    <source>
        <dbReference type="SAM" id="SignalP"/>
    </source>
</evidence>
<dbReference type="Proteomes" id="UP001497514">
    <property type="component" value="Chromosome"/>
</dbReference>
<sequence>MRIKNLGLLLLFSIVCSLNSFSQQELIRVTSQSISNNDASGNKWTLQVGSPFLGRNSTVNKRITNPLDIRFPWGVEFIHETFSYASFDISKGYFPDKISINWAIKNNLEDIDYIVVYRRELSKITKNFVKIATLPAITTNYEDKYVQGGTLYEYRIDAVGLPKIVKGAGKELRDYITGIGYRSPTAIITGNINFEGGNPVERVIIEALPTNGDKDTKRSGVNIPKNSALDINFVNKPITDKYTFQTWLKPGDGTFNNSEYIDLFTLKNASFLDTHKTLIKVNLKDANPYVEFNIQGAVYRLHNYIPAGKTDVKGNETLLPITHFLTDFTHISIVVEENTIPRLLINGTEIQQEDVAFLNAGVKKTTSKGADYSVTIPTKKTSLLSSTGITEEYNHFIVGAIGSKSIYLDELRIWKSALTEVTIHDDFHRYINGDDADLISYFRFDEGVGNYAYDLSHEGFEYNKNKAFFNSKLANDMPYWTSDVNNLPRKDQLGFLGMTDANGSYIISAIPYKGTGESYNISPRLGVHQFEPNQQIIYLGEDTPVVNKVNFTDISSFIYKGKILYDTKGVFKSFVELNSPDPDNPNFNGLTDGDQYVSNSSPGILDEGYNYYTRGAQKFSKGEYWYNNAGTTNDTSDDYLERYARIASEGVNILIDNQIVLDKNNTPVVSDSEGNFEISVPIGNHYISVAKTGHTFEYNGRFPANTSQTTEFFEDAQEQVIFVDKTRVDVVGRVVGGTVESAKPIGFGDKGIYTVNYEDEKNIKHKETVSSINNIGSANLTLSYAPPGASATGNTQFSFSTNAETGEYRVKALPLMYTINSIGGLTIPNNPSISILKANESLDFSSNITVTEKPKYTSGNKEKIEGVPYHFEKSFVYRAKPVLSALSQIGEDMIELPNKTSVTTAGTGYLFYKQFKNYSIELSRYEPYFNYDTDANGIESQVPIKDGELIITNNLALQGSEKTIINKKDESLLTYKFRGGLPSSIAPYTKTLNMFYRINSVDYPVQNYTNKAILLGGESDGSQTFVTEAPDIPDIILRDPPGSESSATIAKGETISFTTTNTVSSNSNFSTEFKFLLGVKFAAGGGLLGPVIETETTNDITTGIGISVASNDATSLTKTYTFNQEISTSDSPDFVGSKADLYIGQSKNYFYGSFNNIGTSSIKNNTALKLTNKDGKEIIINKQKSISFTEEPSNTFFVYTQDYIVEKLIPSLEEFVSQIKQGLLVGGKNGVLSEAQYVHQINQWKSVIRENEKTKYDAKNNRDQLKSEAKLYVKNEIKQIEEALLSGDDPSSEAILNKNLQDSKKLLNVINANFEKNISFDSGAGAITRSVETSLVRNKTNSIEVDFEEAFALTLGFNLNKFGFQNTTSTTLNQTLGTELSEESENTTSISYTLQDSDENNLFSIDIINSFDGNGPIFSLIGGVSSCPYEAGDKSLFYNKASYIAPNYNDPNYKVENIPLLKKSLREELGNATQQLEKPNITVEVANVSNVPESETAQFKLTLLNLSASETTASFTLQVDPASNPNNAVINVDPQGLTFNDMPYNEPTEYLLTLNKSVGDVYKYEDIIVQFKSTCDTEIVSSVSLSAFFTPSCSSVNVSSPVNNWVFNIDQAFNNDNTSNSLPIKLVDYNLNYESFEKIELQYRLISSPSWTNLHTYYTSQNHLDASGSTTNVSLINTPEINYNWDIVGKKINNGNYEIRAISNCMNGTTYTSDVITGRIDLDAPVVFGTPTPTDGILSYGEDIVVRFNQPISYNQAVSLIQVTGQTNQQEINHNVSANFNGASNTVKLDNPLFQTGDFTLEFWMNNNTKTANATILKQENGVNIALKNDQITFNFAGSTTSGTITNDDLFHHYAFVYNASEGSISIHEDSSNIATLGISKNVQYSYKNPVVIGGNTFVGNIHDLRIWSKSLTLSDVASNLNTKYLGNERNLIGLWPMDEGNGTIANDIARFKNAKVNTDWSIKPSGTSYEFKNNQYLACDDVNLVQINNQMDVTLSFWVKTDKNQQATLISNGRGDDKDVASSNGTRNKWAINLATDGNLSLMNENNSYALTTKSITDGNWHHVAVLLNRQGSLRTYIDSDLVSTNNSEKIAAFYGDKIWIGARGHKDLAGIETTDNHFSGYLSEVRLWNTLRSTEQIARDRFFEIDFNTPGLYFYMKMNKPGALANPLPSYYHIALNNQVFSSNAVINAGTSNYSKDTPPIKPSRDLINFPVSYTINGDELIIKPNVTNPSVIENQVLDITVNRMFDDVNNVQQSPITWTAYIDKNQLNWSIDGKSKIVDKKIPFNQGGTFEIEVRNNGGTPTQFNISNVPSWLSLTASSGTIDPASVITITGTTDEELSVGNYQHDMYLNSDYGYDEKIQLNLSVNSVGPKWEINPANFDYSLNIVGKIKIDAVFAENNTDKVAAFVNGELRGVSSLFYDKDYDEYFVFLTVYANKSSGEDISFKVWDASTDVTYPVTINNKLTIPFVNNNIMGTKKTPQIFENSDELYQSINLNSGWTWMSFFVNDANLSNINTLTADLNLTTSDRILSNSPSLLETYQQYSDPSLSGWSGSISNVAGGMNTKQMYKVYSKNINTLSASGTNVDLNTWSFPIQKNWNWLPYIVSKNTPLNEALANFNATDGDVIKSQNKFAIYDALNNGWSGNLNFLEQGKGYMLKSSSSQNFTYPSYLNQQVSKRNFVRSAKRSNSNKTNTFNKYASNMNAIVKIPTDYSMLKVYNSNGEIRGKSEAININGNNLHFISMFSNISEKLTFFIQKDNGSKEEITSESVQFKNDEVLGTITQPIVIETLDDEIKISPNAFDDEIKISFKKQQTNVAVTIYSTIGQVSYQKNYKMDKNNKLIILTDFNLSSGTYIIKVVTDSNTVIKHLIKK</sequence>
<reference evidence="8 9" key="1">
    <citation type="submission" date="2024-05" db="EMBL/GenBank/DDBJ databases">
        <authorList>
            <person name="Duchaud E."/>
        </authorList>
    </citation>
    <scope>NUCLEOTIDE SEQUENCE [LARGE SCALE GENOMIC DNA]</scope>
    <source>
        <strain evidence="8">Ena-SAMPLE-TAB-13-05-2024-13:56:06:370-140309</strain>
    </source>
</reference>
<proteinExistence type="predicted"/>
<dbReference type="EMBL" id="OZ038524">
    <property type="protein sequence ID" value="CAL2083901.1"/>
    <property type="molecule type" value="Genomic_DNA"/>
</dbReference>
<organism evidence="8 9">
    <name type="scientific">Tenacibaculum dicentrarchi</name>
    <dbReference type="NCBI Taxonomy" id="669041"/>
    <lineage>
        <taxon>Bacteria</taxon>
        <taxon>Pseudomonadati</taxon>
        <taxon>Bacteroidota</taxon>
        <taxon>Flavobacteriia</taxon>
        <taxon>Flavobacteriales</taxon>
        <taxon>Flavobacteriaceae</taxon>
        <taxon>Tenacibaculum</taxon>
    </lineage>
</organism>
<evidence type="ECO:0000259" key="7">
    <source>
        <dbReference type="PROSITE" id="PS50025"/>
    </source>
</evidence>
<evidence type="ECO:0000256" key="1">
    <source>
        <dbReference type="ARBA" id="ARBA00001913"/>
    </source>
</evidence>
<dbReference type="InterPro" id="IPR013783">
    <property type="entry name" value="Ig-like_fold"/>
</dbReference>
<dbReference type="InterPro" id="IPR051360">
    <property type="entry name" value="Neuronal_Pentraxin_Related"/>
</dbReference>
<feature type="chain" id="PRO_5047398497" description="Laminin G domain-containing protein" evidence="6">
    <location>
        <begin position="23"/>
        <end position="2874"/>
    </location>
</feature>
<dbReference type="NCBIfam" id="TIGR04183">
    <property type="entry name" value="Por_Secre_tail"/>
    <property type="match status" value="1"/>
</dbReference>
<keyword evidence="9" id="KW-1185">Reference proteome</keyword>
<dbReference type="PANTHER" id="PTHR19277">
    <property type="entry name" value="PENTRAXIN"/>
    <property type="match status" value="1"/>
</dbReference>
<keyword evidence="5" id="KW-1015">Disulfide bond</keyword>
<dbReference type="Gene3D" id="2.60.120.200">
    <property type="match status" value="3"/>
</dbReference>
<gene>
    <name evidence="8" type="ORF">TD3509T_1619</name>
</gene>
<feature type="domain" description="Laminin G" evidence="7">
    <location>
        <begin position="1967"/>
        <end position="2151"/>
    </location>
</feature>
<dbReference type="InterPro" id="IPR026444">
    <property type="entry name" value="Secre_tail"/>
</dbReference>
<evidence type="ECO:0000256" key="3">
    <source>
        <dbReference type="ARBA" id="ARBA00022729"/>
    </source>
</evidence>
<dbReference type="Gene3D" id="2.60.40.10">
    <property type="entry name" value="Immunoglobulins"/>
    <property type="match status" value="1"/>
</dbReference>
<name>A0ABM9NYX6_9FLAO</name>
<dbReference type="PROSITE" id="PS50025">
    <property type="entry name" value="LAM_G_DOMAIN"/>
    <property type="match status" value="1"/>
</dbReference>
<protein>
    <recommendedName>
        <fullName evidence="7">Laminin G domain-containing protein</fullName>
    </recommendedName>
</protein>
<dbReference type="SUPFAM" id="SSF49899">
    <property type="entry name" value="Concanavalin A-like lectins/glucanases"/>
    <property type="match status" value="3"/>
</dbReference>
<evidence type="ECO:0000256" key="4">
    <source>
        <dbReference type="ARBA" id="ARBA00022837"/>
    </source>
</evidence>
<evidence type="ECO:0000256" key="2">
    <source>
        <dbReference type="ARBA" id="ARBA00022723"/>
    </source>
</evidence>
<dbReference type="InterPro" id="IPR013320">
    <property type="entry name" value="ConA-like_dom_sf"/>
</dbReference>
<dbReference type="InterPro" id="IPR001791">
    <property type="entry name" value="Laminin_G"/>
</dbReference>
<evidence type="ECO:0000256" key="5">
    <source>
        <dbReference type="ARBA" id="ARBA00023157"/>
    </source>
</evidence>
<keyword evidence="3 6" id="KW-0732">Signal</keyword>
<comment type="cofactor">
    <cofactor evidence="1">
        <name>Ca(2+)</name>
        <dbReference type="ChEBI" id="CHEBI:29108"/>
    </cofactor>
</comment>
<dbReference type="Pfam" id="PF13385">
    <property type="entry name" value="Laminin_G_3"/>
    <property type="match status" value="2"/>
</dbReference>
<keyword evidence="4" id="KW-0106">Calcium</keyword>
<keyword evidence="2" id="KW-0479">Metal-binding</keyword>
<feature type="signal peptide" evidence="6">
    <location>
        <begin position="1"/>
        <end position="22"/>
    </location>
</feature>
<dbReference type="RefSeq" id="WP_101902381.1">
    <property type="nucleotide sequence ID" value="NZ_OZ038524.1"/>
</dbReference>